<evidence type="ECO:0000259" key="1">
    <source>
        <dbReference type="Pfam" id="PF12697"/>
    </source>
</evidence>
<proteinExistence type="predicted"/>
<dbReference type="InterPro" id="IPR050228">
    <property type="entry name" value="Carboxylesterase_BioH"/>
</dbReference>
<gene>
    <name evidence="2" type="ORF">SAMN05192558_11310</name>
</gene>
<dbReference type="SUPFAM" id="SSF53474">
    <property type="entry name" value="alpha/beta-Hydrolases"/>
    <property type="match status" value="1"/>
</dbReference>
<protein>
    <submittedName>
        <fullName evidence="2">Pimeloyl-ACP methyl ester carboxylesterase</fullName>
    </submittedName>
</protein>
<dbReference type="AlphaFoldDB" id="A0A1H0V4U9"/>
<dbReference type="STRING" id="504798.SAMN05421871_101764"/>
<evidence type="ECO:0000313" key="2">
    <source>
        <dbReference type="EMBL" id="SDP73391.1"/>
    </source>
</evidence>
<dbReference type="Pfam" id="PF12697">
    <property type="entry name" value="Abhydrolase_6"/>
    <property type="match status" value="1"/>
</dbReference>
<dbReference type="EMBL" id="FNJB01000013">
    <property type="protein sequence ID" value="SDP73391.1"/>
    <property type="molecule type" value="Genomic_DNA"/>
</dbReference>
<organism evidence="2 3">
    <name type="scientific">Actinokineospora alba</name>
    <dbReference type="NCBI Taxonomy" id="504798"/>
    <lineage>
        <taxon>Bacteria</taxon>
        <taxon>Bacillati</taxon>
        <taxon>Actinomycetota</taxon>
        <taxon>Actinomycetes</taxon>
        <taxon>Pseudonocardiales</taxon>
        <taxon>Pseudonocardiaceae</taxon>
        <taxon>Actinokineospora</taxon>
    </lineage>
</organism>
<dbReference type="Gene3D" id="3.40.50.1820">
    <property type="entry name" value="alpha/beta hydrolase"/>
    <property type="match status" value="1"/>
</dbReference>
<feature type="domain" description="AB hydrolase-1" evidence="1">
    <location>
        <begin position="75"/>
        <end position="334"/>
    </location>
</feature>
<dbReference type="InterPro" id="IPR029058">
    <property type="entry name" value="AB_hydrolase_fold"/>
</dbReference>
<keyword evidence="3" id="KW-1185">Reference proteome</keyword>
<sequence>MSVTNRVLAGVGMAIAGGAVVAGVIRARRPEELHAGEALGALPPTRVSTVAAADGAALSVEEVDPDDGGKPELTVVLVHGFALSRRCWHFQRQGLAAMTEPRVRQVLYDHRSHGRSALTDEASSTIEQLALDLDDVIRAMAPDGPLVLVGHSMGGMAIMELAEKNPELFADRVEGVALIGTSAGEVGKSGLSRPLLSKYNPLTRYLGRFADWQPGLVELVRASGGQLTRQAVRRLAFGSRSVSPSLVDFLMDMLNVTPVRVLADFIDTLGSHNRYAALAGLKHSRVLVIGADEDRMTPFEHTERIALELPDAVLVRARGAGHMVMLEQPDFVNEHLADLLRDCARGAGAGRRKWWRRG</sequence>
<dbReference type="InterPro" id="IPR000073">
    <property type="entry name" value="AB_hydrolase_1"/>
</dbReference>
<reference evidence="3" key="1">
    <citation type="submission" date="2016-10" db="EMBL/GenBank/DDBJ databases">
        <authorList>
            <person name="Varghese N."/>
            <person name="Submissions S."/>
        </authorList>
    </citation>
    <scope>NUCLEOTIDE SEQUENCE [LARGE SCALE GENOMIC DNA]</scope>
    <source>
        <strain evidence="3">IBRC-M 10655</strain>
    </source>
</reference>
<dbReference type="GO" id="GO:0003824">
    <property type="term" value="F:catalytic activity"/>
    <property type="evidence" value="ECO:0007669"/>
    <property type="project" value="UniProtKB-ARBA"/>
</dbReference>
<name>A0A1H0V4U9_9PSEU</name>
<dbReference type="PANTHER" id="PTHR43194">
    <property type="entry name" value="HYDROLASE ALPHA/BETA FOLD FAMILY"/>
    <property type="match status" value="1"/>
</dbReference>
<dbReference type="PANTHER" id="PTHR43194:SF5">
    <property type="entry name" value="PIMELOYL-[ACYL-CARRIER PROTEIN] METHYL ESTER ESTERASE"/>
    <property type="match status" value="1"/>
</dbReference>
<evidence type="ECO:0000313" key="3">
    <source>
        <dbReference type="Proteomes" id="UP000199651"/>
    </source>
</evidence>
<accession>A0A1H0V4U9</accession>
<dbReference type="Proteomes" id="UP000199651">
    <property type="component" value="Unassembled WGS sequence"/>
</dbReference>